<proteinExistence type="predicted"/>
<name>M6VPZ1_9LEPT</name>
<dbReference type="AlphaFoldDB" id="M6VPZ1"/>
<gene>
    <name evidence="1" type="ORF">LEP1GSC161_3943</name>
</gene>
<dbReference type="EMBL" id="AKWE02000058">
    <property type="protein sequence ID" value="EMO58865.1"/>
    <property type="molecule type" value="Genomic_DNA"/>
</dbReference>
<protein>
    <submittedName>
        <fullName evidence="1">Uncharacterized protein</fullName>
    </submittedName>
</protein>
<evidence type="ECO:0000313" key="2">
    <source>
        <dbReference type="Proteomes" id="UP000012149"/>
    </source>
</evidence>
<sequence length="109" mass="12069">MKLIRHTKIQAGEGDLPPAVPNRFTHALSTSAETITPEALSRIVTGLGAALESIQTLKFKLADFSNVMRRTRELGAAAGCHETGIAARMYTKREIKSIIIQLQDLYRKY</sequence>
<comment type="caution">
    <text evidence="1">The sequence shown here is derived from an EMBL/GenBank/DDBJ whole genome shotgun (WGS) entry which is preliminary data.</text>
</comment>
<evidence type="ECO:0000313" key="1">
    <source>
        <dbReference type="EMBL" id="EMO58865.1"/>
    </source>
</evidence>
<accession>M6VPZ1</accession>
<organism evidence="1 2">
    <name type="scientific">Leptospira santarosai str. CBC1416</name>
    <dbReference type="NCBI Taxonomy" id="1193059"/>
    <lineage>
        <taxon>Bacteria</taxon>
        <taxon>Pseudomonadati</taxon>
        <taxon>Spirochaetota</taxon>
        <taxon>Spirochaetia</taxon>
        <taxon>Leptospirales</taxon>
        <taxon>Leptospiraceae</taxon>
        <taxon>Leptospira</taxon>
    </lineage>
</organism>
<dbReference type="Proteomes" id="UP000012149">
    <property type="component" value="Unassembled WGS sequence"/>
</dbReference>
<reference evidence="1 2" key="1">
    <citation type="submission" date="2013-01" db="EMBL/GenBank/DDBJ databases">
        <authorList>
            <person name="Harkins D.M."/>
            <person name="Durkin A.S."/>
            <person name="Brinkac L.M."/>
            <person name="Haft D.H."/>
            <person name="Selengut J.D."/>
            <person name="Sanka R."/>
            <person name="DePew J."/>
            <person name="Purushe J."/>
            <person name="Matthias M.A."/>
            <person name="Vinetz J.M."/>
            <person name="Sutton G.G."/>
            <person name="Nierman W.C."/>
            <person name="Fouts D.E."/>
        </authorList>
    </citation>
    <scope>NUCLEOTIDE SEQUENCE [LARGE SCALE GENOMIC DNA]</scope>
    <source>
        <strain evidence="1 2">CBC1416</strain>
    </source>
</reference>